<feature type="domain" description="Integrase catalytic" evidence="1">
    <location>
        <begin position="1"/>
        <end position="172"/>
    </location>
</feature>
<dbReference type="SUPFAM" id="SSF53098">
    <property type="entry name" value="Ribonuclease H-like"/>
    <property type="match status" value="1"/>
</dbReference>
<evidence type="ECO:0000259" key="1">
    <source>
        <dbReference type="PROSITE" id="PS50994"/>
    </source>
</evidence>
<dbReference type="EMBL" id="LAOQ01000003">
    <property type="protein sequence ID" value="KJW04789.1"/>
    <property type="molecule type" value="Genomic_DNA"/>
</dbReference>
<dbReference type="AlphaFoldDB" id="A0A0F3RHX5"/>
<dbReference type="PATRIC" id="fig|1268837.3.peg.1312"/>
<reference evidence="2 3" key="1">
    <citation type="submission" date="2015-01" db="EMBL/GenBank/DDBJ databases">
        <title>Genome Sequencing of Rickettsiales /home/snadendla/prok_pipe/test/illegal_ec_num.txt.</title>
        <authorList>
            <person name="Daugherty S.C."/>
            <person name="Su Q."/>
            <person name="Abolude K."/>
            <person name="Beier-Sexton M."/>
            <person name="Carlyon J.A."/>
            <person name="Carter R."/>
            <person name="Day N.P."/>
            <person name="Dumler S.J."/>
            <person name="Dyachenko V."/>
            <person name="Godinez A."/>
            <person name="Kurtti T.J."/>
            <person name="Lichay M."/>
            <person name="Mullins K.E."/>
            <person name="Ott S."/>
            <person name="Pappas-Brown V."/>
            <person name="Paris D.H."/>
            <person name="Patel P."/>
            <person name="Richards A.L."/>
            <person name="Sadzewicz L."/>
            <person name="Sears K."/>
            <person name="Seidman D."/>
            <person name="Sengamalay N."/>
            <person name="Stenos J."/>
            <person name="Tallon L.J."/>
            <person name="Vincent G."/>
            <person name="Fraser C.M."/>
            <person name="Munderloh U."/>
            <person name="Dunning-Hotopp J.C."/>
        </authorList>
    </citation>
    <scope>NUCLEOTIDE SEQUENCE [LARGE SCALE GENOMIC DNA]</scope>
    <source>
        <strain evidence="2 3">T170-B</strain>
    </source>
</reference>
<dbReference type="GO" id="GO:0003676">
    <property type="term" value="F:nucleic acid binding"/>
    <property type="evidence" value="ECO:0007669"/>
    <property type="project" value="InterPro"/>
</dbReference>
<protein>
    <submittedName>
        <fullName evidence="2">Integrase core domain protein</fullName>
    </submittedName>
</protein>
<keyword evidence="3" id="KW-1185">Reference proteome</keyword>
<dbReference type="InterPro" id="IPR039537">
    <property type="entry name" value="Retrotran_Ty1/copia-like"/>
</dbReference>
<dbReference type="InterPro" id="IPR036397">
    <property type="entry name" value="RNaseH_sf"/>
</dbReference>
<accession>A0A0F3RHX5</accession>
<dbReference type="PANTHER" id="PTHR42648">
    <property type="entry name" value="TRANSPOSASE, PUTATIVE-RELATED"/>
    <property type="match status" value="1"/>
</dbReference>
<sequence>GYLGCQDTYYVGNFKGIGKVYSQVFIDSYTRVADAKLYTDKTALTAADMLNDRVLPWYETQGIPILRILTDRGSEYKGNIEHHAFELFLSIEGIEHTTTKAYSPQTNGMCERFNKTMKQEFFDTAMRKKIYTDLDDLQLDLDIWLEHFNNERPHSGKYCYGKTPMQTFKDSKKLAVEKNNEILYLDYISDSQNLTDNQVQNL</sequence>
<dbReference type="PANTHER" id="PTHR42648:SF12">
    <property type="entry name" value="BLL1855 PROTEIN"/>
    <property type="match status" value="1"/>
</dbReference>
<dbReference type="Pfam" id="PF13683">
    <property type="entry name" value="rve_3"/>
    <property type="match status" value="1"/>
</dbReference>
<gene>
    <name evidence="2" type="ORF">RAT170B_1109</name>
</gene>
<organism evidence="2 3">
    <name type="scientific">Rickettsia argasii T170-B</name>
    <dbReference type="NCBI Taxonomy" id="1268837"/>
    <lineage>
        <taxon>Bacteria</taxon>
        <taxon>Pseudomonadati</taxon>
        <taxon>Pseudomonadota</taxon>
        <taxon>Alphaproteobacteria</taxon>
        <taxon>Rickettsiales</taxon>
        <taxon>Rickettsiaceae</taxon>
        <taxon>Rickettsieae</taxon>
        <taxon>Rickettsia</taxon>
        <taxon>spotted fever group</taxon>
    </lineage>
</organism>
<proteinExistence type="predicted"/>
<dbReference type="InterPro" id="IPR001584">
    <property type="entry name" value="Integrase_cat-core"/>
</dbReference>
<dbReference type="Proteomes" id="UP000033736">
    <property type="component" value="Unassembled WGS sequence"/>
</dbReference>
<evidence type="ECO:0000313" key="3">
    <source>
        <dbReference type="Proteomes" id="UP000033736"/>
    </source>
</evidence>
<dbReference type="GO" id="GO:0015074">
    <property type="term" value="P:DNA integration"/>
    <property type="evidence" value="ECO:0007669"/>
    <property type="project" value="InterPro"/>
</dbReference>
<evidence type="ECO:0000313" key="2">
    <source>
        <dbReference type="EMBL" id="KJW04789.1"/>
    </source>
</evidence>
<dbReference type="PROSITE" id="PS50994">
    <property type="entry name" value="INTEGRASE"/>
    <property type="match status" value="1"/>
</dbReference>
<dbReference type="InterPro" id="IPR012337">
    <property type="entry name" value="RNaseH-like_sf"/>
</dbReference>
<dbReference type="Gene3D" id="3.30.420.10">
    <property type="entry name" value="Ribonuclease H-like superfamily/Ribonuclease H"/>
    <property type="match status" value="1"/>
</dbReference>
<comment type="caution">
    <text evidence="2">The sequence shown here is derived from an EMBL/GenBank/DDBJ whole genome shotgun (WGS) entry which is preliminary data.</text>
</comment>
<feature type="non-terminal residue" evidence="2">
    <location>
        <position position="1"/>
    </location>
</feature>
<name>A0A0F3RHX5_9RICK</name>